<dbReference type="GO" id="GO:0004366">
    <property type="term" value="F:glycerol-3-phosphate O-acyltransferase activity"/>
    <property type="evidence" value="ECO:0007669"/>
    <property type="project" value="TreeGrafter"/>
</dbReference>
<dbReference type="InterPro" id="IPR045520">
    <property type="entry name" value="GPAT/DHAPAT_C"/>
</dbReference>
<organism evidence="2">
    <name type="scientific">Gongylonema pulchrum</name>
    <dbReference type="NCBI Taxonomy" id="637853"/>
    <lineage>
        <taxon>Eukaryota</taxon>
        <taxon>Metazoa</taxon>
        <taxon>Ecdysozoa</taxon>
        <taxon>Nematoda</taxon>
        <taxon>Chromadorea</taxon>
        <taxon>Rhabditida</taxon>
        <taxon>Spirurina</taxon>
        <taxon>Spiruromorpha</taxon>
        <taxon>Spiruroidea</taxon>
        <taxon>Gongylonematidae</taxon>
        <taxon>Gongylonema</taxon>
    </lineage>
</organism>
<dbReference type="GO" id="GO:0031966">
    <property type="term" value="C:mitochondrial membrane"/>
    <property type="evidence" value="ECO:0007669"/>
    <property type="project" value="TreeGrafter"/>
</dbReference>
<evidence type="ECO:0000313" key="2">
    <source>
        <dbReference type="WBParaSite" id="GPUH_0001259701-mRNA-1"/>
    </source>
</evidence>
<name>A0A183DV42_9BILA</name>
<dbReference type="PANTHER" id="PTHR12563:SF17">
    <property type="entry name" value="DIHYDROXYACETONE PHOSPHATE ACYLTRANSFERASE"/>
    <property type="match status" value="1"/>
</dbReference>
<dbReference type="GO" id="GO:0019432">
    <property type="term" value="P:triglyceride biosynthetic process"/>
    <property type="evidence" value="ECO:0007669"/>
    <property type="project" value="TreeGrafter"/>
</dbReference>
<evidence type="ECO:0000259" key="1">
    <source>
        <dbReference type="Pfam" id="PF19277"/>
    </source>
</evidence>
<dbReference type="PANTHER" id="PTHR12563">
    <property type="entry name" value="GLYCEROL-3-PHOSPHATE ACYLTRANSFERASE"/>
    <property type="match status" value="1"/>
</dbReference>
<sequence>LFTSYVQALIREAEHPVEFFVEGTRSRSGKSLYPKCGLLQMCLEPFLRCQIYDLIKIHLCIFDLNFRAILPHNKPLGTVILELSTSLNRMLGVVCIMNRKRFGNIYVNFGHPISIRKYFEGRIERLRTPWQVPNHRLSEGEKQAVREFAFHVIRVHNANSTITVWPYACLVLLQVPNHRLSEGEKQAVREFAFHVIRVHNANSTITVWPYACLVLLQMTSAEDGRRTMKFEELQTKLEDFIHLALKLGCKIMIKKSVAGDLRNNICRQHLQLHSELFVGLSGHLANDSVVELRRFSCLSSVGAIKYYMEESLCLVVLSQYANQVGCLFKRFNPMTHLKVSRKLSSSTAEESEMFHANSMGKLLVLFNHEFVIFSTEEEISELASQSFNRFFYMGLFVKIFPNRGIPLQLFIIKYQCVMQSLMELKEDQFTEKMLFDHSLQFAVNLHSVHAQQPICITSDLVRNALLALCSLSAVTKHDGKQYMVRNDAFDLRKWIHLLDRVSSCQLPIDSAVFVSKI</sequence>
<dbReference type="InterPro" id="IPR022284">
    <property type="entry name" value="GPAT/DHAPAT"/>
</dbReference>
<dbReference type="GO" id="GO:0016287">
    <property type="term" value="F:glycerone-phosphate O-acyltransferase activity"/>
    <property type="evidence" value="ECO:0007669"/>
    <property type="project" value="TreeGrafter"/>
</dbReference>
<dbReference type="WBParaSite" id="GPUH_0001259701-mRNA-1">
    <property type="protein sequence ID" value="GPUH_0001259701-mRNA-1"/>
    <property type="gene ID" value="GPUH_0001259701"/>
</dbReference>
<dbReference type="Pfam" id="PF19277">
    <property type="entry name" value="GPAT_C"/>
    <property type="match status" value="1"/>
</dbReference>
<accession>A0A183DV42</accession>
<reference evidence="2" key="1">
    <citation type="submission" date="2016-06" db="UniProtKB">
        <authorList>
            <consortium name="WormBaseParasite"/>
        </authorList>
    </citation>
    <scope>IDENTIFICATION</scope>
</reference>
<dbReference type="GO" id="GO:0006631">
    <property type="term" value="P:fatty acid metabolic process"/>
    <property type="evidence" value="ECO:0007669"/>
    <property type="project" value="TreeGrafter"/>
</dbReference>
<dbReference type="AlphaFoldDB" id="A0A183DV42"/>
<dbReference type="GO" id="GO:0008611">
    <property type="term" value="P:ether lipid biosynthetic process"/>
    <property type="evidence" value="ECO:0007669"/>
    <property type="project" value="TreeGrafter"/>
</dbReference>
<dbReference type="GO" id="GO:0008654">
    <property type="term" value="P:phospholipid biosynthetic process"/>
    <property type="evidence" value="ECO:0007669"/>
    <property type="project" value="TreeGrafter"/>
</dbReference>
<protein>
    <submittedName>
        <fullName evidence="2">GPAT_C domain-containing protein</fullName>
    </submittedName>
</protein>
<proteinExistence type="predicted"/>
<dbReference type="GO" id="GO:0005778">
    <property type="term" value="C:peroxisomal membrane"/>
    <property type="evidence" value="ECO:0007669"/>
    <property type="project" value="TreeGrafter"/>
</dbReference>
<feature type="domain" description="GPAT/DHAPAT C-terminal" evidence="1">
    <location>
        <begin position="86"/>
        <end position="184"/>
    </location>
</feature>